<gene>
    <name evidence="7" type="ORF">GCM10009838_30810</name>
</gene>
<dbReference type="InterPro" id="IPR016166">
    <property type="entry name" value="FAD-bd_PCMH"/>
</dbReference>
<comment type="similarity">
    <text evidence="2">Belongs to the oxygen-dependent FAD-linked oxidoreductase family.</text>
</comment>
<evidence type="ECO:0000256" key="3">
    <source>
        <dbReference type="ARBA" id="ARBA00022630"/>
    </source>
</evidence>
<dbReference type="RefSeq" id="WP_344657694.1">
    <property type="nucleotide sequence ID" value="NZ_BAAAQM010000015.1"/>
</dbReference>
<keyword evidence="3" id="KW-0285">Flavoprotein</keyword>
<evidence type="ECO:0000313" key="8">
    <source>
        <dbReference type="Proteomes" id="UP001499854"/>
    </source>
</evidence>
<evidence type="ECO:0000256" key="5">
    <source>
        <dbReference type="ARBA" id="ARBA00023002"/>
    </source>
</evidence>
<dbReference type="InterPro" id="IPR016167">
    <property type="entry name" value="FAD-bd_PCMH_sub1"/>
</dbReference>
<evidence type="ECO:0000256" key="4">
    <source>
        <dbReference type="ARBA" id="ARBA00022827"/>
    </source>
</evidence>
<dbReference type="PROSITE" id="PS51387">
    <property type="entry name" value="FAD_PCMH"/>
    <property type="match status" value="1"/>
</dbReference>
<accession>A0ABN2RIT2</accession>
<dbReference type="Gene3D" id="3.30.43.10">
    <property type="entry name" value="Uridine Diphospho-n-acetylenolpyruvylglucosamine Reductase, domain 2"/>
    <property type="match status" value="1"/>
</dbReference>
<dbReference type="InterPro" id="IPR006094">
    <property type="entry name" value="Oxid_FAD_bind_N"/>
</dbReference>
<dbReference type="EMBL" id="BAAAQM010000015">
    <property type="protein sequence ID" value="GAA1969878.1"/>
    <property type="molecule type" value="Genomic_DNA"/>
</dbReference>
<proteinExistence type="inferred from homology"/>
<dbReference type="Gene3D" id="3.40.462.20">
    <property type="match status" value="1"/>
</dbReference>
<feature type="domain" description="FAD-binding PCMH-type" evidence="6">
    <location>
        <begin position="33"/>
        <end position="201"/>
    </location>
</feature>
<dbReference type="PANTHER" id="PTHR42973:SF39">
    <property type="entry name" value="FAD-BINDING PCMH-TYPE DOMAIN-CONTAINING PROTEIN"/>
    <property type="match status" value="1"/>
</dbReference>
<protein>
    <submittedName>
        <fullName evidence="7">FAD-binding oxidoreductase</fullName>
    </submittedName>
</protein>
<name>A0ABN2RIT2_9ACTN</name>
<comment type="caution">
    <text evidence="7">The sequence shown here is derived from an EMBL/GenBank/DDBJ whole genome shotgun (WGS) entry which is preliminary data.</text>
</comment>
<keyword evidence="8" id="KW-1185">Reference proteome</keyword>
<dbReference type="InterPro" id="IPR016169">
    <property type="entry name" value="FAD-bd_PCMH_sub2"/>
</dbReference>
<comment type="cofactor">
    <cofactor evidence="1">
        <name>FAD</name>
        <dbReference type="ChEBI" id="CHEBI:57692"/>
    </cofactor>
</comment>
<dbReference type="InterPro" id="IPR050416">
    <property type="entry name" value="FAD-linked_Oxidoreductase"/>
</dbReference>
<dbReference type="SUPFAM" id="SSF56176">
    <property type="entry name" value="FAD-binding/transporter-associated domain-like"/>
    <property type="match status" value="1"/>
</dbReference>
<dbReference type="PANTHER" id="PTHR42973">
    <property type="entry name" value="BINDING OXIDOREDUCTASE, PUTATIVE (AFU_ORTHOLOGUE AFUA_1G17690)-RELATED"/>
    <property type="match status" value="1"/>
</dbReference>
<reference evidence="7 8" key="1">
    <citation type="journal article" date="2019" name="Int. J. Syst. Evol. Microbiol.">
        <title>The Global Catalogue of Microorganisms (GCM) 10K type strain sequencing project: providing services to taxonomists for standard genome sequencing and annotation.</title>
        <authorList>
            <consortium name="The Broad Institute Genomics Platform"/>
            <consortium name="The Broad Institute Genome Sequencing Center for Infectious Disease"/>
            <person name="Wu L."/>
            <person name="Ma J."/>
        </authorList>
    </citation>
    <scope>NUCLEOTIDE SEQUENCE [LARGE SCALE GENOMIC DNA]</scope>
    <source>
        <strain evidence="7 8">JCM 16013</strain>
    </source>
</reference>
<dbReference type="InterPro" id="IPR006093">
    <property type="entry name" value="Oxy_OxRdtase_FAD_BS"/>
</dbReference>
<evidence type="ECO:0000256" key="2">
    <source>
        <dbReference type="ARBA" id="ARBA00005466"/>
    </source>
</evidence>
<dbReference type="Pfam" id="PF01565">
    <property type="entry name" value="FAD_binding_4"/>
    <property type="match status" value="1"/>
</dbReference>
<organism evidence="7 8">
    <name type="scientific">Catenulispora subtropica</name>
    <dbReference type="NCBI Taxonomy" id="450798"/>
    <lineage>
        <taxon>Bacteria</taxon>
        <taxon>Bacillati</taxon>
        <taxon>Actinomycetota</taxon>
        <taxon>Actinomycetes</taxon>
        <taxon>Catenulisporales</taxon>
        <taxon>Catenulisporaceae</taxon>
        <taxon>Catenulispora</taxon>
    </lineage>
</organism>
<dbReference type="Proteomes" id="UP001499854">
    <property type="component" value="Unassembled WGS sequence"/>
</dbReference>
<evidence type="ECO:0000313" key="7">
    <source>
        <dbReference type="EMBL" id="GAA1969878.1"/>
    </source>
</evidence>
<evidence type="ECO:0000256" key="1">
    <source>
        <dbReference type="ARBA" id="ARBA00001974"/>
    </source>
</evidence>
<dbReference type="Gene3D" id="3.30.465.10">
    <property type="match status" value="1"/>
</dbReference>
<dbReference type="InterPro" id="IPR012951">
    <property type="entry name" value="BBE"/>
</dbReference>
<dbReference type="PROSITE" id="PS00862">
    <property type="entry name" value="OX2_COVAL_FAD"/>
    <property type="match status" value="1"/>
</dbReference>
<keyword evidence="5" id="KW-0560">Oxidoreductase</keyword>
<sequence>MTATESPAGLTGRTLFPGQPGFEEEKATFNLCVEHTPSVIVRAQNQLDVQAAVRYAAGAGRPVAVQATGHGIGAAADGAVLISTRAMRGVRVYPDALVARFEAGALWSDVVAATAEHGLAPLVGSTPNVSAVGYHTGGGLPVLGRAHGCAADHVRGFDLVTADGRLRHVYPDTEPELFWAVRGGKSNFGVVVSMEIDLFPIKTVYGGRLTYLGADSDRVFEAWRDWTATAPEAMATAVMWIRFPDLPQLPEPIRGQYLFFVTVGFAGDAEEGARLIAPLRALGPILDTVTALPHSRIGEVYDDPTDPGFYVEAGGLLRTLDDEALKRILAAVGPDAEQPPFALNIRLLGGALARTPARPSAVSHRDAEHIVMVFGLAPDASLVPPLTTHARAVLASLEPALTGGVLPNWLGTDTTAPEEVARAYSAADWERLRAVKRAVDPGNMFRINHNIPPLEG</sequence>
<keyword evidence="4" id="KW-0274">FAD</keyword>
<dbReference type="Pfam" id="PF08031">
    <property type="entry name" value="BBE"/>
    <property type="match status" value="1"/>
</dbReference>
<dbReference type="InterPro" id="IPR036318">
    <property type="entry name" value="FAD-bd_PCMH-like_sf"/>
</dbReference>
<evidence type="ECO:0000259" key="6">
    <source>
        <dbReference type="PROSITE" id="PS51387"/>
    </source>
</evidence>